<sequence>MTPCKTLRKQLACAIGWLPRWADAIASTDARIGSIEVKIHKLDTKLARSQKKTYEAQLDQLTQQTFNMESGAMTTDNLRNPMATVDAVRTANKDASSTLTRLMCAMHDEPSDLLEQANEIQETMGRSYGVPDELDGADLEVELDALSQEVEEEATPSYLLDSLAQPDKPEAVKAT</sequence>
<keyword evidence="2" id="KW-0175">Coiled coil</keyword>
<dbReference type="Pfam" id="PF03357">
    <property type="entry name" value="Snf7"/>
    <property type="match status" value="1"/>
</dbReference>
<dbReference type="STRING" id="1330018.A0A167H8R3"/>
<dbReference type="Gene3D" id="6.10.250.1710">
    <property type="match status" value="1"/>
</dbReference>
<evidence type="ECO:0000313" key="4">
    <source>
        <dbReference type="EMBL" id="KZO91362.1"/>
    </source>
</evidence>
<keyword evidence="5" id="KW-1185">Reference proteome</keyword>
<comment type="similarity">
    <text evidence="1">Belongs to the SNF7 family.</text>
</comment>
<dbReference type="GO" id="GO:0006900">
    <property type="term" value="P:vesicle budding from membrane"/>
    <property type="evidence" value="ECO:0007669"/>
    <property type="project" value="TreeGrafter"/>
</dbReference>
<dbReference type="Proteomes" id="UP000076738">
    <property type="component" value="Unassembled WGS sequence"/>
</dbReference>
<dbReference type="PANTHER" id="PTHR22761">
    <property type="entry name" value="CHARGED MULTIVESICULAR BODY PROTEIN"/>
    <property type="match status" value="1"/>
</dbReference>
<evidence type="ECO:0000256" key="1">
    <source>
        <dbReference type="ARBA" id="ARBA00006190"/>
    </source>
</evidence>
<evidence type="ECO:0000313" key="5">
    <source>
        <dbReference type="Proteomes" id="UP000076738"/>
    </source>
</evidence>
<gene>
    <name evidence="4" type="ORF">CALVIDRAFT_547287</name>
</gene>
<protein>
    <recommendedName>
        <fullName evidence="6">Snf7-domain-containing protein</fullName>
    </recommendedName>
</protein>
<name>A0A167H8R3_CALVF</name>
<evidence type="ECO:0000256" key="3">
    <source>
        <dbReference type="SAM" id="MobiDB-lite"/>
    </source>
</evidence>
<evidence type="ECO:0008006" key="6">
    <source>
        <dbReference type="Google" id="ProtNLM"/>
    </source>
</evidence>
<dbReference type="GO" id="GO:0032511">
    <property type="term" value="P:late endosome to vacuole transport via multivesicular body sorting pathway"/>
    <property type="evidence" value="ECO:0007669"/>
    <property type="project" value="TreeGrafter"/>
</dbReference>
<reference evidence="4 5" key="1">
    <citation type="journal article" date="2016" name="Mol. Biol. Evol.">
        <title>Comparative Genomics of Early-Diverging Mushroom-Forming Fungi Provides Insights into the Origins of Lignocellulose Decay Capabilities.</title>
        <authorList>
            <person name="Nagy L.G."/>
            <person name="Riley R."/>
            <person name="Tritt A."/>
            <person name="Adam C."/>
            <person name="Daum C."/>
            <person name="Floudas D."/>
            <person name="Sun H."/>
            <person name="Yadav J.S."/>
            <person name="Pangilinan J."/>
            <person name="Larsson K.H."/>
            <person name="Matsuura K."/>
            <person name="Barry K."/>
            <person name="Labutti K."/>
            <person name="Kuo R."/>
            <person name="Ohm R.A."/>
            <person name="Bhattacharya S.S."/>
            <person name="Shirouzu T."/>
            <person name="Yoshinaga Y."/>
            <person name="Martin F.M."/>
            <person name="Grigoriev I.V."/>
            <person name="Hibbett D.S."/>
        </authorList>
    </citation>
    <scope>NUCLEOTIDE SEQUENCE [LARGE SCALE GENOMIC DNA]</scope>
    <source>
        <strain evidence="4 5">TUFC12733</strain>
    </source>
</reference>
<dbReference type="InterPro" id="IPR005024">
    <property type="entry name" value="Snf7_fam"/>
</dbReference>
<dbReference type="AlphaFoldDB" id="A0A167H8R3"/>
<dbReference type="OrthoDB" id="3973241at2759"/>
<proteinExistence type="inferred from homology"/>
<organism evidence="4 5">
    <name type="scientific">Calocera viscosa (strain TUFC12733)</name>
    <dbReference type="NCBI Taxonomy" id="1330018"/>
    <lineage>
        <taxon>Eukaryota</taxon>
        <taxon>Fungi</taxon>
        <taxon>Dikarya</taxon>
        <taxon>Basidiomycota</taxon>
        <taxon>Agaricomycotina</taxon>
        <taxon>Dacrymycetes</taxon>
        <taxon>Dacrymycetales</taxon>
        <taxon>Dacrymycetaceae</taxon>
        <taxon>Calocera</taxon>
    </lineage>
</organism>
<evidence type="ECO:0000256" key="2">
    <source>
        <dbReference type="ARBA" id="ARBA00023054"/>
    </source>
</evidence>
<dbReference type="EMBL" id="KV417324">
    <property type="protein sequence ID" value="KZO91362.1"/>
    <property type="molecule type" value="Genomic_DNA"/>
</dbReference>
<dbReference type="PANTHER" id="PTHR22761:SF12">
    <property type="entry name" value="CHARGED MULTIVESICULAR BODY PROTEIN 5"/>
    <property type="match status" value="1"/>
</dbReference>
<dbReference type="GO" id="GO:0005771">
    <property type="term" value="C:multivesicular body"/>
    <property type="evidence" value="ECO:0007669"/>
    <property type="project" value="TreeGrafter"/>
</dbReference>
<accession>A0A167H8R3</accession>
<feature type="region of interest" description="Disordered" evidence="3">
    <location>
        <begin position="149"/>
        <end position="175"/>
    </location>
</feature>